<dbReference type="InterPro" id="IPR002909">
    <property type="entry name" value="IPT_dom"/>
</dbReference>
<organism evidence="5 6">
    <name type="scientific">Mucilaginibacter auburnensis</name>
    <dbReference type="NCBI Taxonomy" id="1457233"/>
    <lineage>
        <taxon>Bacteria</taxon>
        <taxon>Pseudomonadati</taxon>
        <taxon>Bacteroidota</taxon>
        <taxon>Sphingobacteriia</taxon>
        <taxon>Sphingobacteriales</taxon>
        <taxon>Sphingobacteriaceae</taxon>
        <taxon>Mucilaginibacter</taxon>
    </lineage>
</organism>
<dbReference type="Proteomes" id="UP000242687">
    <property type="component" value="Unassembled WGS sequence"/>
</dbReference>
<dbReference type="OrthoDB" id="1110382at2"/>
<feature type="domain" description="IPT/TIG" evidence="4">
    <location>
        <begin position="35"/>
        <end position="113"/>
    </location>
</feature>
<dbReference type="CDD" id="cd00102">
    <property type="entry name" value="IPT"/>
    <property type="match status" value="1"/>
</dbReference>
<evidence type="ECO:0000313" key="6">
    <source>
        <dbReference type="Proteomes" id="UP000242687"/>
    </source>
</evidence>
<gene>
    <name evidence="5" type="ORF">CLV57_2509</name>
</gene>
<keyword evidence="1" id="KW-0880">Kelch repeat</keyword>
<dbReference type="PANTHER" id="PTHR24412">
    <property type="entry name" value="KELCH PROTEIN"/>
    <property type="match status" value="1"/>
</dbReference>
<dbReference type="Pfam" id="PF24681">
    <property type="entry name" value="Kelch_KLHDC2_KLHL20_DRC7"/>
    <property type="match status" value="1"/>
</dbReference>
<dbReference type="SUPFAM" id="SSF117281">
    <property type="entry name" value="Kelch motif"/>
    <property type="match status" value="1"/>
</dbReference>
<evidence type="ECO:0000256" key="3">
    <source>
        <dbReference type="SAM" id="SignalP"/>
    </source>
</evidence>
<dbReference type="RefSeq" id="WP_100341718.1">
    <property type="nucleotide sequence ID" value="NZ_PGFJ01000002.1"/>
</dbReference>
<evidence type="ECO:0000256" key="1">
    <source>
        <dbReference type="ARBA" id="ARBA00022441"/>
    </source>
</evidence>
<keyword evidence="2" id="KW-0677">Repeat</keyword>
<keyword evidence="6" id="KW-1185">Reference proteome</keyword>
<dbReference type="InterPro" id="IPR013783">
    <property type="entry name" value="Ig-like_fold"/>
</dbReference>
<sequence>MKHLYYIFALALLTTLNACSNKDTGPTPEPPNSTPILAGFTPASGKAGTTVTITGANFGTDANAVTVKFGNAGTVKPKTITASQLTVEVPNDATTGMIAVVVNGTTLTTTSSFTVEQSTQTLVYSRTINLPSAKSYLASAGLDTKLFFVGTNADGMGSTIDMYDTVAKAWTTEPMPIPRVKLAAAAAGNKVIFGGGDAANGSSDALDIYDTNAKTWNHTGKLSQGRYHLAAAAAGNKIIFAGGDNDNAGYVATVDIYNTTNNTWETPTTLKGGVRRKFNGASTGNFIMFAGGEDGTANIASKNVDIYDVSTGAWTLSTMPKATYGFTGIGAADKIVFAKGGGINGESPIIGNASTTPVWSNFTPPHSYYVTASAGNFMIFAGTKTVDIYNAVTGTWQSLTPTSNLEYMYAASTGKTIMLIGRPFGTTGSAVTADIFTLVTK</sequence>
<dbReference type="EMBL" id="PGFJ01000002">
    <property type="protein sequence ID" value="PJJ79375.1"/>
    <property type="molecule type" value="Genomic_DNA"/>
</dbReference>
<evidence type="ECO:0000313" key="5">
    <source>
        <dbReference type="EMBL" id="PJJ79375.1"/>
    </source>
</evidence>
<evidence type="ECO:0000259" key="4">
    <source>
        <dbReference type="Pfam" id="PF01833"/>
    </source>
</evidence>
<name>A0A2H9VM43_9SPHI</name>
<protein>
    <submittedName>
        <fullName evidence="5">Kelch motif protein</fullName>
    </submittedName>
</protein>
<dbReference type="InterPro" id="IPR015915">
    <property type="entry name" value="Kelch-typ_b-propeller"/>
</dbReference>
<proteinExistence type="predicted"/>
<feature type="signal peptide" evidence="3">
    <location>
        <begin position="1"/>
        <end position="18"/>
    </location>
</feature>
<dbReference type="Gene3D" id="2.120.10.80">
    <property type="entry name" value="Kelch-type beta propeller"/>
    <property type="match status" value="1"/>
</dbReference>
<dbReference type="Gene3D" id="2.60.40.10">
    <property type="entry name" value="Immunoglobulins"/>
    <property type="match status" value="1"/>
</dbReference>
<dbReference type="Pfam" id="PF01833">
    <property type="entry name" value="TIG"/>
    <property type="match status" value="1"/>
</dbReference>
<dbReference type="AlphaFoldDB" id="A0A2H9VM43"/>
<accession>A0A2H9VM43</accession>
<dbReference type="PANTHER" id="PTHR24412:SF497">
    <property type="entry name" value="KELCH-LIKE PROTEIN 18"/>
    <property type="match status" value="1"/>
</dbReference>
<feature type="chain" id="PRO_5014160997" evidence="3">
    <location>
        <begin position="19"/>
        <end position="441"/>
    </location>
</feature>
<keyword evidence="3" id="KW-0732">Signal</keyword>
<reference evidence="5 6" key="1">
    <citation type="submission" date="2017-11" db="EMBL/GenBank/DDBJ databases">
        <title>Genomic Encyclopedia of Archaeal and Bacterial Type Strains, Phase II (KMG-II): From Individual Species to Whole Genera.</title>
        <authorList>
            <person name="Goeker M."/>
        </authorList>
    </citation>
    <scope>NUCLEOTIDE SEQUENCE [LARGE SCALE GENOMIC DNA]</scope>
    <source>
        <strain evidence="5 6">DSM 28175</strain>
    </source>
</reference>
<dbReference type="InterPro" id="IPR014756">
    <property type="entry name" value="Ig_E-set"/>
</dbReference>
<evidence type="ECO:0000256" key="2">
    <source>
        <dbReference type="ARBA" id="ARBA00022737"/>
    </source>
</evidence>
<comment type="caution">
    <text evidence="5">The sequence shown here is derived from an EMBL/GenBank/DDBJ whole genome shotgun (WGS) entry which is preliminary data.</text>
</comment>
<dbReference type="SUPFAM" id="SSF81296">
    <property type="entry name" value="E set domains"/>
    <property type="match status" value="1"/>
</dbReference>